<dbReference type="RefSeq" id="WP_068704189.1">
    <property type="nucleotide sequence ID" value="NZ_BDCR01000003.1"/>
</dbReference>
<gene>
    <name evidence="1" type="ORF">PJIAN_3537</name>
</gene>
<dbReference type="Gene3D" id="3.40.50.2000">
    <property type="entry name" value="Glycogen Phosphorylase B"/>
    <property type="match status" value="1"/>
</dbReference>
<comment type="caution">
    <text evidence="1">The sequence shown here is derived from an EMBL/GenBank/DDBJ whole genome shotgun (WGS) entry which is preliminary data.</text>
</comment>
<dbReference type="STRING" id="681398.PJIAN_3537"/>
<evidence type="ECO:0008006" key="3">
    <source>
        <dbReference type="Google" id="ProtNLM"/>
    </source>
</evidence>
<proteinExistence type="predicted"/>
<dbReference type="EMBL" id="BDCR01000003">
    <property type="protein sequence ID" value="GAT63221.1"/>
    <property type="molecule type" value="Genomic_DNA"/>
</dbReference>
<dbReference type="OrthoDB" id="7374792at2"/>
<name>A0A171A1R1_9BACT</name>
<reference evidence="2" key="2">
    <citation type="journal article" date="2017" name="Genome Announc.">
        <title>Draft genome sequence of Paludibacter jiangxiensis NM7(T), a propionate-producing fermentative bacterium.</title>
        <authorList>
            <person name="Qiu Y.-L."/>
            <person name="Tourlousse D.M."/>
            <person name="Matsuura N."/>
            <person name="Ohashi A."/>
            <person name="Sekiguchi Y."/>
        </authorList>
    </citation>
    <scope>NUCLEOTIDE SEQUENCE [LARGE SCALE GENOMIC DNA]</scope>
    <source>
        <strain evidence="2">NM7</strain>
    </source>
</reference>
<dbReference type="SUPFAM" id="SSF53756">
    <property type="entry name" value="UDP-Glycosyltransferase/glycogen phosphorylase"/>
    <property type="match status" value="1"/>
</dbReference>
<organism evidence="1 2">
    <name type="scientific">Paludibacter jiangxiensis</name>
    <dbReference type="NCBI Taxonomy" id="681398"/>
    <lineage>
        <taxon>Bacteria</taxon>
        <taxon>Pseudomonadati</taxon>
        <taxon>Bacteroidota</taxon>
        <taxon>Bacteroidia</taxon>
        <taxon>Bacteroidales</taxon>
        <taxon>Paludibacteraceae</taxon>
        <taxon>Paludibacter</taxon>
    </lineage>
</organism>
<reference evidence="2" key="1">
    <citation type="submission" date="2016-04" db="EMBL/GenBank/DDBJ databases">
        <title>Draft genome sequence of Paludibacter jiangxiensis strain NM7.</title>
        <authorList>
            <person name="Qiu Y."/>
            <person name="Matsuura N."/>
            <person name="Ohashi A."/>
            <person name="Tourlousse M.D."/>
            <person name="Sekiguchi Y."/>
        </authorList>
    </citation>
    <scope>NUCLEOTIDE SEQUENCE [LARGE SCALE GENOMIC DNA]</scope>
    <source>
        <strain evidence="2">NM7</strain>
    </source>
</reference>
<evidence type="ECO:0000313" key="1">
    <source>
        <dbReference type="EMBL" id="GAT63221.1"/>
    </source>
</evidence>
<keyword evidence="2" id="KW-1185">Reference proteome</keyword>
<protein>
    <recommendedName>
        <fullName evidence="3">Glycosyltransferase</fullName>
    </recommendedName>
</protein>
<evidence type="ECO:0000313" key="2">
    <source>
        <dbReference type="Proteomes" id="UP000076586"/>
    </source>
</evidence>
<sequence>MLTLLTHNSTAFIYKLKRIKRKLFGEAAYTRGHGAVTAGITDGLNRLGVEYNINVTRRSEIGDHVHVLSGFEALNFALGLKKKGKIKRLTVGPNVAVSSADEGGIIASGLVDKMLVPSQWVLDAFVEDNPAVEGRIAIWCSGVDPDEWNLPKQLTAGHKRRCLLYLKYPQKKLAEQCKALLESMNIGYESIVYGSYTKDEMKAKLAGVDFAIVFSATETQGIALFEMWASDTPTFVWNQGNYQYKLRNYAASSAPYLSEETGCFFRDMKELEALLVQHTDLSVFHPREWILANGTNEISARSFLNLISE</sequence>
<dbReference type="AlphaFoldDB" id="A0A171A1R1"/>
<accession>A0A171A1R1</accession>
<dbReference type="Proteomes" id="UP000076586">
    <property type="component" value="Unassembled WGS sequence"/>
</dbReference>